<dbReference type="EMBL" id="CP011070">
    <property type="protein sequence ID" value="AJW71061.1"/>
    <property type="molecule type" value="Genomic_DNA"/>
</dbReference>
<organism evidence="1 2">
    <name type="scientific">Nitrosopumilus adriaticus</name>
    <dbReference type="NCBI Taxonomy" id="1580092"/>
    <lineage>
        <taxon>Archaea</taxon>
        <taxon>Nitrososphaerota</taxon>
        <taxon>Nitrososphaeria</taxon>
        <taxon>Nitrosopumilales</taxon>
        <taxon>Nitrosopumilaceae</taxon>
        <taxon>Nitrosopumilus</taxon>
    </lineage>
</organism>
<evidence type="ECO:0000313" key="2">
    <source>
        <dbReference type="Proteomes" id="UP000032408"/>
    </source>
</evidence>
<dbReference type="HOGENOM" id="CLU_1323971_0_0_2"/>
<name>A0A0D5C2X0_9ARCH</name>
<proteinExistence type="predicted"/>
<dbReference type="AlphaFoldDB" id="A0A0D5C2X0"/>
<dbReference type="KEGG" id="nin:NADRNF5_1375"/>
<accession>A0A0D5C2X0</accession>
<sequence length="207" mass="24058">MLQDIKKEISKPSNKLKQKEIKEILKDCDSVLEFESNQLSSRIHYFISRNESITKSSLIQHSVPIVLNEEIKEAKAMGFADKITPDFVFHKEKAIGDMKTYQFDQKDQSYKLAITGYALAYEKQHNEDIDCGFILYCLPHKNRFTPLFELEVFPISDVLRKNFIEKRNRLAQMVYKKIKPNLATKCPESCPYLSKCAPGKSRIDKNK</sequence>
<reference evidence="2" key="1">
    <citation type="submission" date="2015-03" db="EMBL/GenBank/DDBJ databases">
        <title>Characterization of two novel Thaumarchaeota isolated from the Northern Adriatic Sea.</title>
        <authorList>
            <person name="Bayer B."/>
            <person name="Vojvoda J."/>
            <person name="Offre P."/>
            <person name="Srivastava A."/>
            <person name="Elisabeth N."/>
            <person name="Garcia J.A.L."/>
            <person name="Schleper C."/>
            <person name="Herndl G.J."/>
        </authorList>
    </citation>
    <scope>NUCLEOTIDE SEQUENCE [LARGE SCALE GENOMIC DNA]</scope>
    <source>
        <strain evidence="2">NF5</strain>
    </source>
</reference>
<dbReference type="Pfam" id="PF06023">
    <property type="entry name" value="Csa1"/>
    <property type="match status" value="1"/>
</dbReference>
<evidence type="ECO:0000313" key="1">
    <source>
        <dbReference type="EMBL" id="AJW71061.1"/>
    </source>
</evidence>
<dbReference type="STRING" id="1580092.NADRNF5_1375"/>
<evidence type="ECO:0008006" key="3">
    <source>
        <dbReference type="Google" id="ProtNLM"/>
    </source>
</evidence>
<dbReference type="Proteomes" id="UP000032408">
    <property type="component" value="Chromosome"/>
</dbReference>
<dbReference type="InterPro" id="IPR009260">
    <property type="entry name" value="CRISPR-ass_Csa1"/>
</dbReference>
<keyword evidence="2" id="KW-1185">Reference proteome</keyword>
<protein>
    <recommendedName>
        <fullName evidence="3">DUF83 domain-containing protein</fullName>
    </recommendedName>
</protein>
<gene>
    <name evidence="1" type="ORF">NADRNF5_1375</name>
</gene>
<reference evidence="1 2" key="2">
    <citation type="journal article" date="2016" name="ISME J.">
        <title>Physiological and genomic characterization of two novel marine thaumarchaeal strains indicates niche differentiation.</title>
        <authorList>
            <person name="Bayer B."/>
            <person name="Vojvoda J."/>
            <person name="Offre P."/>
            <person name="Alves R.J."/>
            <person name="Elisabeth N.H."/>
            <person name="Garcia J.A."/>
            <person name="Volland J.M."/>
            <person name="Srivastava A."/>
            <person name="Schleper C."/>
            <person name="Herndl G.J."/>
        </authorList>
    </citation>
    <scope>NUCLEOTIDE SEQUENCE [LARGE SCALE GENOMIC DNA]</scope>
    <source>
        <strain evidence="1 2">NF5</strain>
    </source>
</reference>